<dbReference type="Gene3D" id="3.40.50.1820">
    <property type="entry name" value="alpha/beta hydrolase"/>
    <property type="match status" value="1"/>
</dbReference>
<feature type="transmembrane region" description="Helical" evidence="1">
    <location>
        <begin position="509"/>
        <end position="531"/>
    </location>
</feature>
<dbReference type="InterPro" id="IPR029058">
    <property type="entry name" value="AB_hydrolase_fold"/>
</dbReference>
<evidence type="ECO:0000259" key="2">
    <source>
        <dbReference type="Pfam" id="PF00561"/>
    </source>
</evidence>
<keyword evidence="1" id="KW-1133">Transmembrane helix</keyword>
<dbReference type="InterPro" id="IPR000073">
    <property type="entry name" value="AB_hydrolase_1"/>
</dbReference>
<organism evidence="3">
    <name type="scientific">marine sediment metagenome</name>
    <dbReference type="NCBI Taxonomy" id="412755"/>
    <lineage>
        <taxon>unclassified sequences</taxon>
        <taxon>metagenomes</taxon>
        <taxon>ecological metagenomes</taxon>
    </lineage>
</organism>
<feature type="transmembrane region" description="Helical" evidence="1">
    <location>
        <begin position="476"/>
        <end position="497"/>
    </location>
</feature>
<dbReference type="InterPro" id="IPR050228">
    <property type="entry name" value="Carboxylesterase_BioH"/>
</dbReference>
<keyword evidence="1" id="KW-0472">Membrane</keyword>
<reference evidence="3" key="1">
    <citation type="journal article" date="2015" name="Nature">
        <title>Complex archaea that bridge the gap between prokaryotes and eukaryotes.</title>
        <authorList>
            <person name="Spang A."/>
            <person name="Saw J.H."/>
            <person name="Jorgensen S.L."/>
            <person name="Zaremba-Niedzwiedzka K."/>
            <person name="Martijn J."/>
            <person name="Lind A.E."/>
            <person name="van Eijk R."/>
            <person name="Schleper C."/>
            <person name="Guy L."/>
            <person name="Ettema T.J."/>
        </authorList>
    </citation>
    <scope>NUCLEOTIDE SEQUENCE</scope>
</reference>
<dbReference type="Pfam" id="PF00561">
    <property type="entry name" value="Abhydrolase_1"/>
    <property type="match status" value="1"/>
</dbReference>
<dbReference type="SUPFAM" id="SSF53474">
    <property type="entry name" value="alpha/beta-Hydrolases"/>
    <property type="match status" value="1"/>
</dbReference>
<name>A0A0F9J422_9ZZZZ</name>
<evidence type="ECO:0000256" key="1">
    <source>
        <dbReference type="SAM" id="Phobius"/>
    </source>
</evidence>
<feature type="domain" description="AB hydrolase-1" evidence="2">
    <location>
        <begin position="74"/>
        <end position="202"/>
    </location>
</feature>
<comment type="caution">
    <text evidence="3">The sequence shown here is derived from an EMBL/GenBank/DDBJ whole genome shotgun (WGS) entry which is preliminary data.</text>
</comment>
<keyword evidence="1" id="KW-0812">Transmembrane</keyword>
<accession>A0A0F9J422</accession>
<dbReference type="EMBL" id="LAZR01019060">
    <property type="protein sequence ID" value="KKL93932.1"/>
    <property type="molecule type" value="Genomic_DNA"/>
</dbReference>
<feature type="transmembrane region" description="Helical" evidence="1">
    <location>
        <begin position="406"/>
        <end position="427"/>
    </location>
</feature>
<proteinExistence type="predicted"/>
<dbReference type="PANTHER" id="PTHR43194">
    <property type="entry name" value="HYDROLASE ALPHA/BETA FOLD FAMILY"/>
    <property type="match status" value="1"/>
</dbReference>
<dbReference type="PANTHER" id="PTHR43194:SF2">
    <property type="entry name" value="PEROXISOMAL MEMBRANE PROTEIN LPX1"/>
    <property type="match status" value="1"/>
</dbReference>
<protein>
    <recommendedName>
        <fullName evidence="2">AB hydrolase-1 domain-containing protein</fullName>
    </recommendedName>
</protein>
<feature type="transmembrane region" description="Helical" evidence="1">
    <location>
        <begin position="536"/>
        <end position="558"/>
    </location>
</feature>
<feature type="transmembrane region" description="Helical" evidence="1">
    <location>
        <begin position="14"/>
        <end position="36"/>
    </location>
</feature>
<sequence length="561" mass="63034">MRRLNKIRSNRKKLVLVISLIITFIGVFPLLILTYLPELKYSYNIKPLALKSEDGVYISAFKYTPVGEKNHGGVVVGHSLLGSKVSMQPLSLELVKRGFTVISIDFRSHGASGGVFYRSKLLKDMIAAVEYIENNLHYITEIGLVGHSLGAEIALILARTYPNRINATVAIGKLISNMTGISNLLLANGKYDPGTTEENILEALKSYTMIKNVEIGETYYGDFNDGNNIRAFVSPFSEHLFTIVDSAILYETIQWFEQAFNGEIATDIFVTASILQIFSYISLFGIIMLNSILVVYLGNYFFKHKKKDSIKEKLTNKDDFSIKKLIGAYAILVVVIQLVAFYTLSEISSDVIPVSTVSIILSLVIGASIGSFVVYNFLLLCWEDKYSLKKFYSRIKIKLSPNSGRSILYGGLIALIVVLSLAAIWNWSVLNTLPTLSEFGIIILISVLSFPFFLIKEFYFRDIQEKLNAFNRFDEYYFMVGIGIFIDNLLIIGIIIIGKINLAYLPESALYLLVWVIFSIIQNIAVTWVYINGRNILGTTAFLSIFYAWISVVFLPSYGFL</sequence>
<evidence type="ECO:0000313" key="3">
    <source>
        <dbReference type="EMBL" id="KKL93932.1"/>
    </source>
</evidence>
<dbReference type="AlphaFoldDB" id="A0A0F9J422"/>
<gene>
    <name evidence="3" type="ORF">LCGC14_1869750</name>
</gene>
<feature type="transmembrane region" description="Helical" evidence="1">
    <location>
        <begin position="439"/>
        <end position="455"/>
    </location>
</feature>
<feature type="transmembrane region" description="Helical" evidence="1">
    <location>
        <begin position="356"/>
        <end position="382"/>
    </location>
</feature>
<feature type="transmembrane region" description="Helical" evidence="1">
    <location>
        <begin position="277"/>
        <end position="302"/>
    </location>
</feature>
<feature type="transmembrane region" description="Helical" evidence="1">
    <location>
        <begin position="322"/>
        <end position="344"/>
    </location>
</feature>